<dbReference type="Proteomes" id="UP001054837">
    <property type="component" value="Unassembled WGS sequence"/>
</dbReference>
<gene>
    <name evidence="1" type="ORF">CDAR_114811</name>
</gene>
<comment type="caution">
    <text evidence="1">The sequence shown here is derived from an EMBL/GenBank/DDBJ whole genome shotgun (WGS) entry which is preliminary data.</text>
</comment>
<proteinExistence type="predicted"/>
<evidence type="ECO:0000313" key="1">
    <source>
        <dbReference type="EMBL" id="GIX70701.1"/>
    </source>
</evidence>
<protein>
    <submittedName>
        <fullName evidence="1">Uncharacterized protein</fullName>
    </submittedName>
</protein>
<organism evidence="1 2">
    <name type="scientific">Caerostris darwini</name>
    <dbReference type="NCBI Taxonomy" id="1538125"/>
    <lineage>
        <taxon>Eukaryota</taxon>
        <taxon>Metazoa</taxon>
        <taxon>Ecdysozoa</taxon>
        <taxon>Arthropoda</taxon>
        <taxon>Chelicerata</taxon>
        <taxon>Arachnida</taxon>
        <taxon>Araneae</taxon>
        <taxon>Araneomorphae</taxon>
        <taxon>Entelegynae</taxon>
        <taxon>Araneoidea</taxon>
        <taxon>Araneidae</taxon>
        <taxon>Caerostris</taxon>
    </lineage>
</organism>
<dbReference type="AlphaFoldDB" id="A0AAV4MF92"/>
<accession>A0AAV4MF92</accession>
<name>A0AAV4MF92_9ARAC</name>
<dbReference type="EMBL" id="BPLQ01000391">
    <property type="protein sequence ID" value="GIX70701.1"/>
    <property type="molecule type" value="Genomic_DNA"/>
</dbReference>
<reference evidence="1 2" key="1">
    <citation type="submission" date="2021-06" db="EMBL/GenBank/DDBJ databases">
        <title>Caerostris darwini draft genome.</title>
        <authorList>
            <person name="Kono N."/>
            <person name="Arakawa K."/>
        </authorList>
    </citation>
    <scope>NUCLEOTIDE SEQUENCE [LARGE SCALE GENOMIC DNA]</scope>
</reference>
<sequence>MSSSIENLLNLDFVQGGAAVCGRGRDGDWTTPSKGIIRMCVGSSLSGEVVKGLGVSQHCTGKTAAMVANGLGRDGREREDGDASAIW</sequence>
<keyword evidence="2" id="KW-1185">Reference proteome</keyword>
<evidence type="ECO:0000313" key="2">
    <source>
        <dbReference type="Proteomes" id="UP001054837"/>
    </source>
</evidence>